<dbReference type="AlphaFoldDB" id="A0A4Y9ABD8"/>
<proteinExistence type="predicted"/>
<accession>A0A4Y9ABD8</accession>
<evidence type="ECO:0000313" key="2">
    <source>
        <dbReference type="EMBL" id="TFJ93123.1"/>
    </source>
</evidence>
<feature type="region of interest" description="Disordered" evidence="1">
    <location>
        <begin position="1"/>
        <end position="53"/>
    </location>
</feature>
<feature type="compositionally biased region" description="Basic and acidic residues" evidence="1">
    <location>
        <begin position="1"/>
        <end position="28"/>
    </location>
</feature>
<evidence type="ECO:0000256" key="1">
    <source>
        <dbReference type="SAM" id="MobiDB-lite"/>
    </source>
</evidence>
<evidence type="ECO:0000313" key="3">
    <source>
        <dbReference type="Proteomes" id="UP000298484"/>
    </source>
</evidence>
<dbReference type="RefSeq" id="WP_135109794.1">
    <property type="nucleotide sequence ID" value="NZ_SRHY01000010.1"/>
</dbReference>
<keyword evidence="3" id="KW-1185">Reference proteome</keyword>
<gene>
    <name evidence="2" type="ORF">E4U82_08620</name>
</gene>
<sequence>MSNTGFEKETKSMEENRAKDIKQDDKAVTKNSAETSKKESSSKRNRRPVKPEGFKEFEALAKGIIEADGSSYYEWLHERHQDIILNFNVSNQKQITNVAKKGE</sequence>
<dbReference type="OrthoDB" id="2969368at2"/>
<name>A0A4Y9ABD8_9BACI</name>
<organism evidence="2 3">
    <name type="scientific">Lentibacillus salicampi</name>
    <dbReference type="NCBI Taxonomy" id="175306"/>
    <lineage>
        <taxon>Bacteria</taxon>
        <taxon>Bacillati</taxon>
        <taxon>Bacillota</taxon>
        <taxon>Bacilli</taxon>
        <taxon>Bacillales</taxon>
        <taxon>Bacillaceae</taxon>
        <taxon>Lentibacillus</taxon>
    </lineage>
</organism>
<dbReference type="EMBL" id="SRHY01000010">
    <property type="protein sequence ID" value="TFJ93123.1"/>
    <property type="molecule type" value="Genomic_DNA"/>
</dbReference>
<reference evidence="2 3" key="1">
    <citation type="submission" date="2019-03" db="EMBL/GenBank/DDBJ databases">
        <title>Genome sequence of Lentibacillus salicampi ATCC BAA-719.</title>
        <authorList>
            <person name="Maclea K.S."/>
            <person name="Simoes Junior M."/>
        </authorList>
    </citation>
    <scope>NUCLEOTIDE SEQUENCE [LARGE SCALE GENOMIC DNA]</scope>
    <source>
        <strain evidence="2 3">ATCC BAA-719</strain>
    </source>
</reference>
<protein>
    <submittedName>
        <fullName evidence="2">Uncharacterized protein</fullName>
    </submittedName>
</protein>
<comment type="caution">
    <text evidence="2">The sequence shown here is derived from an EMBL/GenBank/DDBJ whole genome shotgun (WGS) entry which is preliminary data.</text>
</comment>
<dbReference type="Proteomes" id="UP000298484">
    <property type="component" value="Unassembled WGS sequence"/>
</dbReference>